<comment type="similarity">
    <text evidence="1">Belongs to the PPR family. PCMP-H subfamily.</text>
</comment>
<dbReference type="InterPro" id="IPR002885">
    <property type="entry name" value="PPR_rpt"/>
</dbReference>
<dbReference type="Pfam" id="PF01535">
    <property type="entry name" value="PPR"/>
    <property type="match status" value="3"/>
</dbReference>
<name>A0AAQ3L496_9LILI</name>
<accession>A0AAQ3L496</accession>
<dbReference type="InterPro" id="IPR046960">
    <property type="entry name" value="PPR_At4g14850-like_plant"/>
</dbReference>
<dbReference type="AlphaFoldDB" id="A0AAQ3L496"/>
<dbReference type="Pfam" id="PF13041">
    <property type="entry name" value="PPR_2"/>
    <property type="match status" value="1"/>
</dbReference>
<protein>
    <recommendedName>
        <fullName evidence="6">Pentatricopeptide repeat-containing protein</fullName>
    </recommendedName>
</protein>
<evidence type="ECO:0008006" key="6">
    <source>
        <dbReference type="Google" id="ProtNLM"/>
    </source>
</evidence>
<feature type="repeat" description="PPR" evidence="3">
    <location>
        <begin position="191"/>
        <end position="225"/>
    </location>
</feature>
<dbReference type="GO" id="GO:0003723">
    <property type="term" value="F:RNA binding"/>
    <property type="evidence" value="ECO:0007669"/>
    <property type="project" value="InterPro"/>
</dbReference>
<dbReference type="PROSITE" id="PS51375">
    <property type="entry name" value="PPR"/>
    <property type="match status" value="2"/>
</dbReference>
<proteinExistence type="inferred from homology"/>
<evidence type="ECO:0000256" key="3">
    <source>
        <dbReference type="PROSITE-ProRule" id="PRU00708"/>
    </source>
</evidence>
<feature type="repeat" description="PPR" evidence="3">
    <location>
        <begin position="253"/>
        <end position="287"/>
    </location>
</feature>
<dbReference type="FunFam" id="1.25.40.10:FF:000333">
    <property type="entry name" value="Pentatricopeptide repeat-containing protein"/>
    <property type="match status" value="1"/>
</dbReference>
<dbReference type="Proteomes" id="UP001327560">
    <property type="component" value="Chromosome 9"/>
</dbReference>
<sequence>MGVVSYTREDITLLLERCRALDHLLRAHALVLKSGFARCPRLHAKLLALAALRSWGSLHHARSLFDAAPPAALPLLCDPMIRAYSRSISPLGSVPVYNLMRRSGIPPSPFTFPFLLKACSRAAAQAADCDDACLPPAVLLLGRKGCEIHCHIIRLGFEFDDLVRNSLMSVYSQCGRIQDARKLFDETTEKTVVSWNVMLAAYNRLGDYDATDELFRLMPEKNVSSWNSMITRYVRTGNIAAASRIFLGMPQRDAISWNSMIAGYIRVKSYARALDLFKQMQASNVKPTELTIVSVLGACAESSALDLGREIHFYLKKNGYRIEGYGKLCGHIYLQKSMNHKTQACASKCRQFPVSDDPNLGQKKMIRN</sequence>
<reference evidence="4 5" key="1">
    <citation type="submission" date="2023-10" db="EMBL/GenBank/DDBJ databases">
        <title>Chromosome-scale genome assembly provides insights into flower coloration mechanisms of Canna indica.</title>
        <authorList>
            <person name="Li C."/>
        </authorList>
    </citation>
    <scope>NUCLEOTIDE SEQUENCE [LARGE SCALE GENOMIC DNA]</scope>
    <source>
        <tissue evidence="4">Flower</tissue>
    </source>
</reference>
<evidence type="ECO:0000256" key="2">
    <source>
        <dbReference type="ARBA" id="ARBA00022737"/>
    </source>
</evidence>
<dbReference type="GO" id="GO:0009451">
    <property type="term" value="P:RNA modification"/>
    <property type="evidence" value="ECO:0007669"/>
    <property type="project" value="InterPro"/>
</dbReference>
<evidence type="ECO:0000313" key="5">
    <source>
        <dbReference type="Proteomes" id="UP001327560"/>
    </source>
</evidence>
<dbReference type="NCBIfam" id="TIGR00756">
    <property type="entry name" value="PPR"/>
    <property type="match status" value="2"/>
</dbReference>
<keyword evidence="5" id="KW-1185">Reference proteome</keyword>
<organism evidence="4 5">
    <name type="scientific">Canna indica</name>
    <name type="common">Indian-shot</name>
    <dbReference type="NCBI Taxonomy" id="4628"/>
    <lineage>
        <taxon>Eukaryota</taxon>
        <taxon>Viridiplantae</taxon>
        <taxon>Streptophyta</taxon>
        <taxon>Embryophyta</taxon>
        <taxon>Tracheophyta</taxon>
        <taxon>Spermatophyta</taxon>
        <taxon>Magnoliopsida</taxon>
        <taxon>Liliopsida</taxon>
        <taxon>Zingiberales</taxon>
        <taxon>Cannaceae</taxon>
        <taxon>Canna</taxon>
    </lineage>
</organism>
<keyword evidence="2" id="KW-0677">Repeat</keyword>
<evidence type="ECO:0000256" key="1">
    <source>
        <dbReference type="ARBA" id="ARBA00006643"/>
    </source>
</evidence>
<gene>
    <name evidence="4" type="ORF">Cni_G29178</name>
</gene>
<dbReference type="EMBL" id="CP136898">
    <property type="protein sequence ID" value="WOL20373.1"/>
    <property type="molecule type" value="Genomic_DNA"/>
</dbReference>
<dbReference type="Gene3D" id="1.25.40.10">
    <property type="entry name" value="Tetratricopeptide repeat domain"/>
    <property type="match status" value="2"/>
</dbReference>
<dbReference type="InterPro" id="IPR011990">
    <property type="entry name" value="TPR-like_helical_dom_sf"/>
</dbReference>
<evidence type="ECO:0000313" key="4">
    <source>
        <dbReference type="EMBL" id="WOL20373.1"/>
    </source>
</evidence>
<dbReference type="PANTHER" id="PTHR47926">
    <property type="entry name" value="PENTATRICOPEPTIDE REPEAT-CONTAINING PROTEIN"/>
    <property type="match status" value="1"/>
</dbReference>